<comment type="caution">
    <text evidence="2">The sequence shown here is derived from an EMBL/GenBank/DDBJ whole genome shotgun (WGS) entry which is preliminary data.</text>
</comment>
<reference evidence="2 3" key="1">
    <citation type="submission" date="2021-07" db="EMBL/GenBank/DDBJ databases">
        <title>The Aristolochia fimbriata genome: insights into angiosperm evolution, floral development and chemical biosynthesis.</title>
        <authorList>
            <person name="Jiao Y."/>
        </authorList>
    </citation>
    <scope>NUCLEOTIDE SEQUENCE [LARGE SCALE GENOMIC DNA]</scope>
    <source>
        <strain evidence="2">IBCAS-2021</strain>
        <tissue evidence="2">Leaf</tissue>
    </source>
</reference>
<keyword evidence="3" id="KW-1185">Reference proteome</keyword>
<dbReference type="AlphaFoldDB" id="A0AAV7F2L1"/>
<feature type="compositionally biased region" description="Gly residues" evidence="1">
    <location>
        <begin position="80"/>
        <end position="101"/>
    </location>
</feature>
<dbReference type="Proteomes" id="UP000825729">
    <property type="component" value="Unassembled WGS sequence"/>
</dbReference>
<proteinExistence type="predicted"/>
<protein>
    <submittedName>
        <fullName evidence="2">Uncharacterized protein</fullName>
    </submittedName>
</protein>
<feature type="region of interest" description="Disordered" evidence="1">
    <location>
        <begin position="61"/>
        <end position="151"/>
    </location>
</feature>
<organism evidence="2 3">
    <name type="scientific">Aristolochia fimbriata</name>
    <name type="common">White veined hardy Dutchman's pipe vine</name>
    <dbReference type="NCBI Taxonomy" id="158543"/>
    <lineage>
        <taxon>Eukaryota</taxon>
        <taxon>Viridiplantae</taxon>
        <taxon>Streptophyta</taxon>
        <taxon>Embryophyta</taxon>
        <taxon>Tracheophyta</taxon>
        <taxon>Spermatophyta</taxon>
        <taxon>Magnoliopsida</taxon>
        <taxon>Magnoliidae</taxon>
        <taxon>Piperales</taxon>
        <taxon>Aristolochiaceae</taxon>
        <taxon>Aristolochia</taxon>
    </lineage>
</organism>
<evidence type="ECO:0000256" key="1">
    <source>
        <dbReference type="SAM" id="MobiDB-lite"/>
    </source>
</evidence>
<accession>A0AAV7F2L1</accession>
<sequence>MATMSIEVVNWVLSGNPLMSIKIMVRDALRPSMSKYMNVLKLSKLDLLPIAVSALTFGGGGDDWGPRRGRRRGLSPRGLSPGGLSPGGLSPGGLSPGGLSPGGLSPRGMSPGGLISGGLSPRGLSPRGLSPRGLSPGGLNPGGLSPEGLSPGGLSPGILMCCACHLSQT</sequence>
<dbReference type="EMBL" id="JAINDJ010000003">
    <property type="protein sequence ID" value="KAG9454037.1"/>
    <property type="molecule type" value="Genomic_DNA"/>
</dbReference>
<gene>
    <name evidence="2" type="ORF">H6P81_006941</name>
</gene>
<name>A0AAV7F2L1_ARIFI</name>
<evidence type="ECO:0000313" key="2">
    <source>
        <dbReference type="EMBL" id="KAG9454037.1"/>
    </source>
</evidence>
<evidence type="ECO:0000313" key="3">
    <source>
        <dbReference type="Proteomes" id="UP000825729"/>
    </source>
</evidence>
<feature type="compositionally biased region" description="Low complexity" evidence="1">
    <location>
        <begin position="117"/>
        <end position="134"/>
    </location>
</feature>